<dbReference type="PROSITE" id="PS00211">
    <property type="entry name" value="ABC_TRANSPORTER_1"/>
    <property type="match status" value="2"/>
</dbReference>
<dbReference type="SMART" id="SM00382">
    <property type="entry name" value="AAA"/>
    <property type="match status" value="2"/>
</dbReference>
<keyword evidence="2" id="KW-0547">Nucleotide-binding</keyword>
<feature type="region of interest" description="Disordered" evidence="5">
    <location>
        <begin position="63"/>
        <end position="164"/>
    </location>
</feature>
<keyword evidence="4" id="KW-0175">Coiled coil</keyword>
<evidence type="ECO:0000313" key="7">
    <source>
        <dbReference type="EMBL" id="GAA3582705.1"/>
    </source>
</evidence>
<accession>A0ABP6YGS0</accession>
<dbReference type="InterPro" id="IPR050611">
    <property type="entry name" value="ABCF"/>
</dbReference>
<feature type="coiled-coil region" evidence="4">
    <location>
        <begin position="173"/>
        <end position="200"/>
    </location>
</feature>
<dbReference type="Gene3D" id="3.40.50.300">
    <property type="entry name" value="P-loop containing nucleotide triphosphate hydrolases"/>
    <property type="match status" value="3"/>
</dbReference>
<dbReference type="Pfam" id="PF12848">
    <property type="entry name" value="ABC_tran_Xtn"/>
    <property type="match status" value="1"/>
</dbReference>
<organism evidence="7 8">
    <name type="scientific">Nonomuraea rosea</name>
    <dbReference type="NCBI Taxonomy" id="638574"/>
    <lineage>
        <taxon>Bacteria</taxon>
        <taxon>Bacillati</taxon>
        <taxon>Actinomycetota</taxon>
        <taxon>Actinomycetes</taxon>
        <taxon>Streptosporangiales</taxon>
        <taxon>Streptosporangiaceae</taxon>
        <taxon>Nonomuraea</taxon>
    </lineage>
</organism>
<feature type="compositionally biased region" description="Basic and acidic residues" evidence="5">
    <location>
        <begin position="111"/>
        <end position="157"/>
    </location>
</feature>
<evidence type="ECO:0000259" key="6">
    <source>
        <dbReference type="PROSITE" id="PS50893"/>
    </source>
</evidence>
<comment type="caution">
    <text evidence="7">The sequence shown here is derived from an EMBL/GenBank/DDBJ whole genome shotgun (WGS) entry which is preliminary data.</text>
</comment>
<dbReference type="InterPro" id="IPR032781">
    <property type="entry name" value="ABC_tran_Xtn"/>
</dbReference>
<dbReference type="PANTHER" id="PTHR19211">
    <property type="entry name" value="ATP-BINDING TRANSPORT PROTEIN-RELATED"/>
    <property type="match status" value="1"/>
</dbReference>
<evidence type="ECO:0000256" key="1">
    <source>
        <dbReference type="ARBA" id="ARBA00022737"/>
    </source>
</evidence>
<dbReference type="EMBL" id="BAABDQ010000020">
    <property type="protein sequence ID" value="GAA3582705.1"/>
    <property type="molecule type" value="Genomic_DNA"/>
</dbReference>
<dbReference type="Pfam" id="PF00005">
    <property type="entry name" value="ABC_tran"/>
    <property type="match status" value="3"/>
</dbReference>
<dbReference type="PROSITE" id="PS50893">
    <property type="entry name" value="ABC_TRANSPORTER_2"/>
    <property type="match status" value="2"/>
</dbReference>
<evidence type="ECO:0000256" key="5">
    <source>
        <dbReference type="SAM" id="MobiDB-lite"/>
    </source>
</evidence>
<evidence type="ECO:0000313" key="8">
    <source>
        <dbReference type="Proteomes" id="UP001500630"/>
    </source>
</evidence>
<dbReference type="SUPFAM" id="SSF52540">
    <property type="entry name" value="P-loop containing nucleoside triphosphate hydrolases"/>
    <property type="match status" value="2"/>
</dbReference>
<protein>
    <recommendedName>
        <fullName evidence="6">ABC transporter domain-containing protein</fullName>
    </recommendedName>
</protein>
<evidence type="ECO:0000256" key="3">
    <source>
        <dbReference type="ARBA" id="ARBA00022840"/>
    </source>
</evidence>
<dbReference type="Proteomes" id="UP001500630">
    <property type="component" value="Unassembled WGS sequence"/>
</dbReference>
<keyword evidence="1" id="KW-0677">Repeat</keyword>
<feature type="domain" description="ABC transporter" evidence="6">
    <location>
        <begin position="1"/>
        <end position="338"/>
    </location>
</feature>
<feature type="domain" description="ABC transporter" evidence="6">
    <location>
        <begin position="413"/>
        <end position="602"/>
    </location>
</feature>
<gene>
    <name evidence="7" type="ORF">GCM10022419_075530</name>
</gene>
<sequence>MRAVLTGASMSVGAGERVGIVGENGSGKSTLLRLLAGVEQPDDGEITLPEDTGYLGQTLEQTLNLPYPPAPAQPHGQPPHEQSPSLPHRQSPHVPHEHTSALSHEQPSGLPHDRTSDLPDERASNLPHDRTSNLSDDRTSNLPDERASNLPDTHGEPSGRPLPLLGHTVQEAIDAALSDLRAMEARMRELESALTDEVMDEYGELLTAYELRGGYEADARVDKAFHGLGLAHVGRERVLSSLSGGERARLGLACVLAAAPRVLLLDEPTNHLDESALTWLEDRLREHRGAVVVVSHDRIFLDRIATAVLEVEEGSITRFGGGYTGFLAAKAAARARWEQSYAAWQEELRQLREHAATTAHRVAPGRMMRDNNKMAYDRNAGRVQSSVASRVRNAYERLRRLEDDPVPRPPDPLRFHGAFGSRSAGSRTLVELRDVQVGDRLHVGSLTIGSGDRLLVRGANGAGKSTLLRTIAEHARGRVGHLPQEDAFDPDLTVPAAYGHGYPDERRAALLSTGLFKAHTLDQKVGALSVGQRRRLALARLLAGEYDLLLLDEPTNHLSPVLAEELEQALADYRGALVVVSHDRALTRRFEGNEIQLAGGRIC</sequence>
<proteinExistence type="predicted"/>
<evidence type="ECO:0000256" key="2">
    <source>
        <dbReference type="ARBA" id="ARBA00022741"/>
    </source>
</evidence>
<dbReference type="InterPro" id="IPR003593">
    <property type="entry name" value="AAA+_ATPase"/>
</dbReference>
<dbReference type="InterPro" id="IPR027417">
    <property type="entry name" value="P-loop_NTPase"/>
</dbReference>
<evidence type="ECO:0000256" key="4">
    <source>
        <dbReference type="SAM" id="Coils"/>
    </source>
</evidence>
<reference evidence="8" key="1">
    <citation type="journal article" date="2019" name="Int. J. Syst. Evol. Microbiol.">
        <title>The Global Catalogue of Microorganisms (GCM) 10K type strain sequencing project: providing services to taxonomists for standard genome sequencing and annotation.</title>
        <authorList>
            <consortium name="The Broad Institute Genomics Platform"/>
            <consortium name="The Broad Institute Genome Sequencing Center for Infectious Disease"/>
            <person name="Wu L."/>
            <person name="Ma J."/>
        </authorList>
    </citation>
    <scope>NUCLEOTIDE SEQUENCE [LARGE SCALE GENOMIC DNA]</scope>
    <source>
        <strain evidence="8">JCM 17326</strain>
    </source>
</reference>
<dbReference type="InterPro" id="IPR003439">
    <property type="entry name" value="ABC_transporter-like_ATP-bd"/>
</dbReference>
<name>A0ABP6YGS0_9ACTN</name>
<dbReference type="InterPro" id="IPR017871">
    <property type="entry name" value="ABC_transporter-like_CS"/>
</dbReference>
<keyword evidence="3" id="KW-0067">ATP-binding</keyword>
<keyword evidence="8" id="KW-1185">Reference proteome</keyword>
<dbReference type="PANTHER" id="PTHR19211:SF14">
    <property type="entry name" value="ATP-BINDING CASSETTE SUB-FAMILY F MEMBER 1"/>
    <property type="match status" value="1"/>
</dbReference>